<dbReference type="SUPFAM" id="SSF53756">
    <property type="entry name" value="UDP-Glycosyltransferase/glycogen phosphorylase"/>
    <property type="match status" value="1"/>
</dbReference>
<feature type="domain" description="Glycosyl transferase family 1" evidence="2">
    <location>
        <begin position="3"/>
        <end position="137"/>
    </location>
</feature>
<reference evidence="3" key="1">
    <citation type="submission" date="2019-08" db="EMBL/GenBank/DDBJ databases">
        <authorList>
            <person name="Kucharzyk K."/>
            <person name="Murdoch R.W."/>
            <person name="Higgins S."/>
            <person name="Loffler F."/>
        </authorList>
    </citation>
    <scope>NUCLEOTIDE SEQUENCE</scope>
</reference>
<dbReference type="EMBL" id="VSSQ01039560">
    <property type="protein sequence ID" value="MPM92651.1"/>
    <property type="molecule type" value="Genomic_DNA"/>
</dbReference>
<dbReference type="InterPro" id="IPR001296">
    <property type="entry name" value="Glyco_trans_1"/>
</dbReference>
<proteinExistence type="predicted"/>
<organism evidence="3">
    <name type="scientific">bioreactor metagenome</name>
    <dbReference type="NCBI Taxonomy" id="1076179"/>
    <lineage>
        <taxon>unclassified sequences</taxon>
        <taxon>metagenomes</taxon>
        <taxon>ecological metagenomes</taxon>
    </lineage>
</organism>
<dbReference type="PANTHER" id="PTHR45918:SF1">
    <property type="entry name" value="ALPHA-1,3_1,6-MANNOSYLTRANSFERASE ALG2"/>
    <property type="match status" value="1"/>
</dbReference>
<keyword evidence="1 3" id="KW-0808">Transferase</keyword>
<comment type="caution">
    <text evidence="3">The sequence shown here is derived from an EMBL/GenBank/DDBJ whole genome shotgun (WGS) entry which is preliminary data.</text>
</comment>
<evidence type="ECO:0000256" key="1">
    <source>
        <dbReference type="ARBA" id="ARBA00022679"/>
    </source>
</evidence>
<evidence type="ECO:0000313" key="3">
    <source>
        <dbReference type="EMBL" id="MPM92651.1"/>
    </source>
</evidence>
<name>A0A645DTJ9_9ZZZZ</name>
<keyword evidence="3" id="KW-0328">Glycosyltransferase</keyword>
<gene>
    <name evidence="3" type="primary">mshA_108</name>
    <name evidence="3" type="ORF">SDC9_139786</name>
</gene>
<dbReference type="EC" id="2.4.1.250" evidence="3"/>
<evidence type="ECO:0000259" key="2">
    <source>
        <dbReference type="Pfam" id="PF00534"/>
    </source>
</evidence>
<dbReference type="AlphaFoldDB" id="A0A645DTJ9"/>
<dbReference type="Pfam" id="PF00534">
    <property type="entry name" value="Glycos_transf_1"/>
    <property type="match status" value="1"/>
</dbReference>
<dbReference type="InterPro" id="IPR027054">
    <property type="entry name" value="ALG2"/>
</dbReference>
<dbReference type="GO" id="GO:0004378">
    <property type="term" value="F:GDP-Man:Man(1)GlcNAc(2)-PP-Dol alpha-1,3-mannosyltransferase activity"/>
    <property type="evidence" value="ECO:0007669"/>
    <property type="project" value="InterPro"/>
</dbReference>
<dbReference type="PANTHER" id="PTHR45918">
    <property type="entry name" value="ALPHA-1,3/1,6-MANNOSYLTRANSFERASE ALG2"/>
    <property type="match status" value="1"/>
</dbReference>
<sequence length="155" mass="17610">MVKQKGIALAVDFCTKNNLPLYVVGDGDEYYFLKKRAGKTIKFFRKCNDKRKMKLLAQAKALIYPSIEEDFGIVPVEAMSVGTPVIGFASGGVKETIENGLTGVLFYKHSIESLEKAINKFNDLKWNQNICYQQAKKFSEKIFVMKIKELINEEL</sequence>
<dbReference type="GO" id="GO:0012505">
    <property type="term" value="C:endomembrane system"/>
    <property type="evidence" value="ECO:0007669"/>
    <property type="project" value="TreeGrafter"/>
</dbReference>
<protein>
    <submittedName>
        <fullName evidence="3">D-inositol-3-phosphate glycosyltransferase</fullName>
        <ecNumber evidence="3">2.4.1.250</ecNumber>
    </submittedName>
</protein>
<dbReference type="Gene3D" id="3.40.50.2000">
    <property type="entry name" value="Glycogen Phosphorylase B"/>
    <property type="match status" value="1"/>
</dbReference>
<dbReference type="GO" id="GO:0102710">
    <property type="term" value="F:D-inositol-3-phosphate glycosyltransferase activity"/>
    <property type="evidence" value="ECO:0007669"/>
    <property type="project" value="UniProtKB-EC"/>
</dbReference>
<accession>A0A645DTJ9</accession>